<sequence>MPFFNPNFSLSFLCFVTFFYYFLATSFIFIFLLYYLFFPLCFNPFPFIKPYIID</sequence>
<dbReference type="Proteomes" id="UP000447434">
    <property type="component" value="Chromosome 9"/>
</dbReference>
<protein>
    <submittedName>
        <fullName evidence="2">Uncharacterized protein</fullName>
    </submittedName>
</protein>
<evidence type="ECO:0000313" key="3">
    <source>
        <dbReference type="Proteomes" id="UP000447434"/>
    </source>
</evidence>
<dbReference type="AlphaFoldDB" id="A0A6A4PZF0"/>
<dbReference type="EMBL" id="WOCE01000009">
    <property type="protein sequence ID" value="KAE9607175.1"/>
    <property type="molecule type" value="Genomic_DNA"/>
</dbReference>
<proteinExistence type="predicted"/>
<accession>A0A6A4PZF0</accession>
<keyword evidence="1" id="KW-0472">Membrane</keyword>
<feature type="transmembrane region" description="Helical" evidence="1">
    <location>
        <begin position="12"/>
        <end position="37"/>
    </location>
</feature>
<keyword evidence="3" id="KW-1185">Reference proteome</keyword>
<evidence type="ECO:0000313" key="2">
    <source>
        <dbReference type="EMBL" id="KAE9607175.1"/>
    </source>
</evidence>
<keyword evidence="1" id="KW-1133">Transmembrane helix</keyword>
<organism evidence="2 3">
    <name type="scientific">Lupinus albus</name>
    <name type="common">White lupine</name>
    <name type="synonym">Lupinus termis</name>
    <dbReference type="NCBI Taxonomy" id="3870"/>
    <lineage>
        <taxon>Eukaryota</taxon>
        <taxon>Viridiplantae</taxon>
        <taxon>Streptophyta</taxon>
        <taxon>Embryophyta</taxon>
        <taxon>Tracheophyta</taxon>
        <taxon>Spermatophyta</taxon>
        <taxon>Magnoliopsida</taxon>
        <taxon>eudicotyledons</taxon>
        <taxon>Gunneridae</taxon>
        <taxon>Pentapetalae</taxon>
        <taxon>rosids</taxon>
        <taxon>fabids</taxon>
        <taxon>Fabales</taxon>
        <taxon>Fabaceae</taxon>
        <taxon>Papilionoideae</taxon>
        <taxon>50 kb inversion clade</taxon>
        <taxon>genistoids sensu lato</taxon>
        <taxon>core genistoids</taxon>
        <taxon>Genisteae</taxon>
        <taxon>Lupinus</taxon>
    </lineage>
</organism>
<name>A0A6A4PZF0_LUPAL</name>
<keyword evidence="1" id="KW-0812">Transmembrane</keyword>
<reference evidence="3" key="1">
    <citation type="journal article" date="2020" name="Nat. Commun.">
        <title>Genome sequence of the cluster root forming white lupin.</title>
        <authorList>
            <person name="Hufnagel B."/>
            <person name="Marques A."/>
            <person name="Soriano A."/>
            <person name="Marques L."/>
            <person name="Divol F."/>
            <person name="Doumas P."/>
            <person name="Sallet E."/>
            <person name="Mancinotti D."/>
            <person name="Carrere S."/>
            <person name="Marande W."/>
            <person name="Arribat S."/>
            <person name="Keller J."/>
            <person name="Huneau C."/>
            <person name="Blein T."/>
            <person name="Aime D."/>
            <person name="Laguerre M."/>
            <person name="Taylor J."/>
            <person name="Schubert V."/>
            <person name="Nelson M."/>
            <person name="Geu-Flores F."/>
            <person name="Crespi M."/>
            <person name="Gallardo-Guerrero K."/>
            <person name="Delaux P.-M."/>
            <person name="Salse J."/>
            <person name="Berges H."/>
            <person name="Guyot R."/>
            <person name="Gouzy J."/>
            <person name="Peret B."/>
        </authorList>
    </citation>
    <scope>NUCLEOTIDE SEQUENCE [LARGE SCALE GENOMIC DNA]</scope>
    <source>
        <strain evidence="3">cv. Amiga</strain>
    </source>
</reference>
<evidence type="ECO:0000256" key="1">
    <source>
        <dbReference type="SAM" id="Phobius"/>
    </source>
</evidence>
<comment type="caution">
    <text evidence="2">The sequence shown here is derived from an EMBL/GenBank/DDBJ whole genome shotgun (WGS) entry which is preliminary data.</text>
</comment>
<gene>
    <name evidence="2" type="ORF">Lalb_Chr09g0327291</name>
</gene>